<proteinExistence type="inferred from homology"/>
<dbReference type="CDD" id="cd03692">
    <property type="entry name" value="mtIF2_IVc"/>
    <property type="match status" value="1"/>
</dbReference>
<dbReference type="Gene3D" id="3.40.50.300">
    <property type="entry name" value="P-loop containing nucleotide triphosphate hydrolases"/>
    <property type="match status" value="1"/>
</dbReference>
<evidence type="ECO:0000259" key="14">
    <source>
        <dbReference type="PROSITE" id="PS51722"/>
    </source>
</evidence>
<evidence type="ECO:0000313" key="15">
    <source>
        <dbReference type="EMBL" id="ERJ13524.1"/>
    </source>
</evidence>
<evidence type="ECO:0000256" key="12">
    <source>
        <dbReference type="RuleBase" id="RU000645"/>
    </source>
</evidence>
<dbReference type="Gene3D" id="1.10.10.2480">
    <property type="match status" value="1"/>
</dbReference>
<dbReference type="InterPro" id="IPR005225">
    <property type="entry name" value="Small_GTP-bd"/>
</dbReference>
<reference evidence="15 16" key="2">
    <citation type="journal article" date="2013" name="PLoS ONE">
        <title>INDIGO - INtegrated Data Warehouse of MIcrobial GenOmes with Examples from the Red Sea Extremophiles.</title>
        <authorList>
            <person name="Alam I."/>
            <person name="Antunes A."/>
            <person name="Kamau A.A."/>
            <person name="Ba Alawi W."/>
            <person name="Kalkatawi M."/>
            <person name="Stingl U."/>
            <person name="Bajic V.B."/>
        </authorList>
    </citation>
    <scope>NUCLEOTIDE SEQUENCE [LARGE SCALE GENOMIC DNA]</scope>
    <source>
        <strain evidence="15 16">SSD-17B</strain>
    </source>
</reference>
<keyword evidence="7 10" id="KW-0648">Protein biosynthesis</keyword>
<dbReference type="InParanoid" id="U2FRE1"/>
<keyword evidence="15" id="KW-0012">Acyltransferase</keyword>
<evidence type="ECO:0000256" key="3">
    <source>
        <dbReference type="ARBA" id="ARBA00020675"/>
    </source>
</evidence>
<dbReference type="Pfam" id="PF11987">
    <property type="entry name" value="IF-2"/>
    <property type="match status" value="1"/>
</dbReference>
<evidence type="ECO:0000256" key="13">
    <source>
        <dbReference type="SAM" id="MobiDB-lite"/>
    </source>
</evidence>
<dbReference type="InterPro" id="IPR027417">
    <property type="entry name" value="P-loop_NTPase"/>
</dbReference>
<dbReference type="InterPro" id="IPR004161">
    <property type="entry name" value="EFTu-like_2"/>
</dbReference>
<dbReference type="EMBL" id="AFNU02000001">
    <property type="protein sequence ID" value="ERJ13524.1"/>
    <property type="molecule type" value="Genomic_DNA"/>
</dbReference>
<dbReference type="NCBIfam" id="TIGR00231">
    <property type="entry name" value="small_GTP"/>
    <property type="match status" value="1"/>
</dbReference>
<dbReference type="InterPro" id="IPR000178">
    <property type="entry name" value="TF_IF2_bacterial-like"/>
</dbReference>
<feature type="region of interest" description="Disordered" evidence="13">
    <location>
        <begin position="59"/>
        <end position="87"/>
    </location>
</feature>
<evidence type="ECO:0000256" key="6">
    <source>
        <dbReference type="ARBA" id="ARBA00022741"/>
    </source>
</evidence>
<feature type="binding site" evidence="10">
    <location>
        <begin position="238"/>
        <end position="242"/>
    </location>
    <ligand>
        <name>GTP</name>
        <dbReference type="ChEBI" id="CHEBI:37565"/>
    </ligand>
</feature>
<accession>U2FRE1</accession>
<name>U2FRE1_9MOLU</name>
<feature type="binding site" evidence="10">
    <location>
        <begin position="192"/>
        <end position="199"/>
    </location>
    <ligand>
        <name>GTP</name>
        <dbReference type="ChEBI" id="CHEBI:37565"/>
    </ligand>
</feature>
<evidence type="ECO:0000256" key="11">
    <source>
        <dbReference type="RuleBase" id="RU000644"/>
    </source>
</evidence>
<dbReference type="InterPro" id="IPR023115">
    <property type="entry name" value="TIF_IF2_dom3"/>
</dbReference>
<evidence type="ECO:0000256" key="8">
    <source>
        <dbReference type="ARBA" id="ARBA00023134"/>
    </source>
</evidence>
<dbReference type="RefSeq" id="WP_008826371.1">
    <property type="nucleotide sequence ID" value="NZ_AFNU02000001.1"/>
</dbReference>
<dbReference type="SUPFAM" id="SSF50447">
    <property type="entry name" value="Translation proteins"/>
    <property type="match status" value="2"/>
</dbReference>
<keyword evidence="5 10" id="KW-0396">Initiation factor</keyword>
<dbReference type="Pfam" id="PF03144">
    <property type="entry name" value="GTP_EFTU_D2"/>
    <property type="match status" value="1"/>
</dbReference>
<evidence type="ECO:0000256" key="1">
    <source>
        <dbReference type="ARBA" id="ARBA00004496"/>
    </source>
</evidence>
<dbReference type="FunCoup" id="U2FRE1">
    <property type="interactions" value="430"/>
</dbReference>
<dbReference type="Gene3D" id="2.40.30.10">
    <property type="entry name" value="Translation factors"/>
    <property type="match status" value="2"/>
</dbReference>
<feature type="binding site" evidence="10">
    <location>
        <begin position="292"/>
        <end position="295"/>
    </location>
    <ligand>
        <name>GTP</name>
        <dbReference type="ChEBI" id="CHEBI:37565"/>
    </ligand>
</feature>
<protein>
    <recommendedName>
        <fullName evidence="3 10">Translation initiation factor IF-2</fullName>
    </recommendedName>
</protein>
<feature type="domain" description="Tr-type G" evidence="14">
    <location>
        <begin position="183"/>
        <end position="352"/>
    </location>
</feature>
<comment type="subcellular location">
    <subcellularLocation>
        <location evidence="1 10 12">Cytoplasm</location>
    </subcellularLocation>
</comment>
<dbReference type="PANTHER" id="PTHR43381:SF5">
    <property type="entry name" value="TR-TYPE G DOMAIN-CONTAINING PROTEIN"/>
    <property type="match status" value="1"/>
</dbReference>
<comment type="caution">
    <text evidence="15">The sequence shown here is derived from an EMBL/GenBank/DDBJ whole genome shotgun (WGS) entry which is preliminary data.</text>
</comment>
<dbReference type="InterPro" id="IPR036925">
    <property type="entry name" value="TIF_IF2_dom3_sf"/>
</dbReference>
<dbReference type="GO" id="GO:0005525">
    <property type="term" value="F:GTP binding"/>
    <property type="evidence" value="ECO:0007669"/>
    <property type="project" value="UniProtKB-KW"/>
</dbReference>
<dbReference type="InterPro" id="IPR009000">
    <property type="entry name" value="Transl_B-barrel_sf"/>
</dbReference>
<dbReference type="PROSITE" id="PS51722">
    <property type="entry name" value="G_TR_2"/>
    <property type="match status" value="1"/>
</dbReference>
<dbReference type="HAMAP" id="MF_00100_B">
    <property type="entry name" value="IF_2_B"/>
    <property type="match status" value="1"/>
</dbReference>
<dbReference type="InterPro" id="IPR006847">
    <property type="entry name" value="IF2_N"/>
</dbReference>
<evidence type="ECO:0000256" key="4">
    <source>
        <dbReference type="ARBA" id="ARBA00022490"/>
    </source>
</evidence>
<feature type="region of interest" description="G-domain" evidence="10">
    <location>
        <begin position="186"/>
        <end position="334"/>
    </location>
</feature>
<dbReference type="Pfam" id="PF00009">
    <property type="entry name" value="GTP_EFTU"/>
    <property type="match status" value="1"/>
</dbReference>
<dbReference type="FunFam" id="3.40.50.300:FF:000019">
    <property type="entry name" value="Translation initiation factor IF-2"/>
    <property type="match status" value="1"/>
</dbReference>
<dbReference type="CDD" id="cd01887">
    <property type="entry name" value="IF2_eIF5B"/>
    <property type="match status" value="1"/>
</dbReference>
<gene>
    <name evidence="10 15" type="primary">infB</name>
    <name evidence="15" type="ORF">HLPCO_000175</name>
</gene>
<dbReference type="eggNOG" id="COG0532">
    <property type="taxonomic scope" value="Bacteria"/>
</dbReference>
<keyword evidence="6 10" id="KW-0547">Nucleotide-binding</keyword>
<keyword evidence="4 10" id="KW-0963">Cytoplasm</keyword>
<dbReference type="SUPFAM" id="SSF52540">
    <property type="entry name" value="P-loop containing nucleoside triphosphate hydrolases"/>
    <property type="match status" value="1"/>
</dbReference>
<dbReference type="Proteomes" id="UP000005707">
    <property type="component" value="Unassembled WGS sequence"/>
</dbReference>
<keyword evidence="8 10" id="KW-0342">GTP-binding</keyword>
<reference evidence="15 16" key="1">
    <citation type="journal article" date="2011" name="J. Bacteriol.">
        <title>Genome sequence of Haloplasma contractile, an unusual contractile bacterium from a deep-sea anoxic brine lake.</title>
        <authorList>
            <person name="Antunes A."/>
            <person name="Alam I."/>
            <person name="El Dorry H."/>
            <person name="Siam R."/>
            <person name="Robertson A."/>
            <person name="Bajic V.B."/>
            <person name="Stingl U."/>
        </authorList>
    </citation>
    <scope>NUCLEOTIDE SEQUENCE [LARGE SCALE GENOMIC DNA]</scope>
    <source>
        <strain evidence="15 16">SSD-17B</strain>
    </source>
</reference>
<comment type="similarity">
    <text evidence="2 10 11">Belongs to the TRAFAC class translation factor GTPase superfamily. Classic translation factor GTPase family. IF-2 subfamily.</text>
</comment>
<dbReference type="InterPro" id="IPR015760">
    <property type="entry name" value="TIF_IF2"/>
</dbReference>
<evidence type="ECO:0000256" key="9">
    <source>
        <dbReference type="ARBA" id="ARBA00025162"/>
    </source>
</evidence>
<dbReference type="SUPFAM" id="SSF52156">
    <property type="entry name" value="Initiation factor IF2/eIF5b, domain 3"/>
    <property type="match status" value="1"/>
</dbReference>
<dbReference type="PANTHER" id="PTHR43381">
    <property type="entry name" value="TRANSLATION INITIATION FACTOR IF-2-RELATED"/>
    <property type="match status" value="1"/>
</dbReference>
<dbReference type="FunFam" id="2.40.30.10:FF:000008">
    <property type="entry name" value="Translation initiation factor IF-2"/>
    <property type="match status" value="1"/>
</dbReference>
<organism evidence="15 16">
    <name type="scientific">Haloplasma contractile SSD-17B</name>
    <dbReference type="NCBI Taxonomy" id="1033810"/>
    <lineage>
        <taxon>Bacteria</taxon>
        <taxon>Bacillati</taxon>
        <taxon>Mycoplasmatota</taxon>
        <taxon>Mollicutes</taxon>
        <taxon>Haloplasmatales</taxon>
        <taxon>Haloplasmataceae</taxon>
        <taxon>Haloplasma</taxon>
    </lineage>
</organism>
<dbReference type="InterPro" id="IPR000795">
    <property type="entry name" value="T_Tr_GTP-bd_dom"/>
</dbReference>
<keyword evidence="15" id="KW-0808">Transferase</keyword>
<dbReference type="PROSITE" id="PS01176">
    <property type="entry name" value="IF2"/>
    <property type="match status" value="1"/>
</dbReference>
<dbReference type="Pfam" id="PF22042">
    <property type="entry name" value="EF-G_D2"/>
    <property type="match status" value="1"/>
</dbReference>
<feature type="compositionally biased region" description="Basic residues" evidence="13">
    <location>
        <begin position="67"/>
        <end position="81"/>
    </location>
</feature>
<dbReference type="InterPro" id="IPR053905">
    <property type="entry name" value="EF-G-like_DII"/>
</dbReference>
<dbReference type="CDD" id="cd03702">
    <property type="entry name" value="IF2_mtIF2_II"/>
    <property type="match status" value="1"/>
</dbReference>
<evidence type="ECO:0000256" key="7">
    <source>
        <dbReference type="ARBA" id="ARBA00022917"/>
    </source>
</evidence>
<dbReference type="FunFam" id="3.40.50.10050:FF:000001">
    <property type="entry name" value="Translation initiation factor IF-2"/>
    <property type="match status" value="1"/>
</dbReference>
<dbReference type="Gene3D" id="3.40.50.10050">
    <property type="entry name" value="Translation initiation factor IF- 2, domain 3"/>
    <property type="match status" value="1"/>
</dbReference>
<dbReference type="STRING" id="1033810.HLPCO_000175"/>
<dbReference type="Pfam" id="PF04760">
    <property type="entry name" value="IF2_N"/>
    <property type="match status" value="2"/>
</dbReference>
<dbReference type="NCBIfam" id="TIGR00487">
    <property type="entry name" value="IF-2"/>
    <property type="match status" value="1"/>
</dbReference>
<evidence type="ECO:0000256" key="5">
    <source>
        <dbReference type="ARBA" id="ARBA00022540"/>
    </source>
</evidence>
<dbReference type="AlphaFoldDB" id="U2FRE1"/>
<dbReference type="GO" id="GO:0005829">
    <property type="term" value="C:cytosol"/>
    <property type="evidence" value="ECO:0007669"/>
    <property type="project" value="TreeGrafter"/>
</dbReference>
<dbReference type="GO" id="GO:0016746">
    <property type="term" value="F:acyltransferase activity"/>
    <property type="evidence" value="ECO:0007669"/>
    <property type="project" value="UniProtKB-KW"/>
</dbReference>
<evidence type="ECO:0000313" key="16">
    <source>
        <dbReference type="Proteomes" id="UP000005707"/>
    </source>
</evidence>
<evidence type="ECO:0000256" key="10">
    <source>
        <dbReference type="HAMAP-Rule" id="MF_00100"/>
    </source>
</evidence>
<dbReference type="FunFam" id="2.40.30.10:FF:000007">
    <property type="entry name" value="Translation initiation factor IF-2"/>
    <property type="match status" value="1"/>
</dbReference>
<dbReference type="OrthoDB" id="9811804at2"/>
<keyword evidence="16" id="KW-1185">Reference proteome</keyword>
<comment type="function">
    <text evidence="9 10 11">One of the essential components for the initiation of protein synthesis. Protects formylmethionyl-tRNA from spontaneous hydrolysis and promotes its binding to the 30S ribosomal subunits. Also involved in the hydrolysis of GTP during the formation of the 70S ribosomal complex.</text>
</comment>
<dbReference type="GO" id="GO:0003743">
    <property type="term" value="F:translation initiation factor activity"/>
    <property type="evidence" value="ECO:0007669"/>
    <property type="project" value="UniProtKB-UniRule"/>
</dbReference>
<sequence length="682" mass="75560">MRIHEFSKKFNMNNKKIIEKMNELGYETKSHMSDIKEEAYTLLLEALDLDASQEDPYWESEYEKDHNKSKKKKANQKKSKNKNAEERISNIPVTEEIEKENVIYFKEDLTVGQLAEQIEKPASDVIKTLMQLGIMASINHSLDRDTVELIGEEAGFEVKDEVVTDATKFEDFVIEDSDEDLQERPPVVTIMGHVDHGKTTLLDAIRHSRVVNSEAGGITQHIGAYQVEKDGKKITFIDTPGHAAFTEMRARGAKVTDLVIIVVAADDGVMPQTREAIDHAKAAECPIIVAINKMDKPTANPDRVMQELTEYNLIPEEWGGNTVFVKVSALKGEGIDECLDMINLAAEMEELKANPKRLASGTVVEAKLDKGRGTVATILVQNGTLRIGDAIVIGKTYGRVRAMANDINQEVKEAGPSTPVEIIGIHEVPLAGDPFMVFSDDKEARKIAEARESNVKREEQKTTKAVSLDDLFAQIQEGEIKELNLIVKADVQGSVEALKGALHKIDVEGVKVNIIRSGAGAIAETDVSLAAASNAIIIGFNVRPTGKTRELAREEGVEIRLHTIIYKVTEEIESAMKGMLDPEFEEKVIGQAEVRDTFKVSRVGTIAGCMVIDGKIQRNSKVRVIREGVIVYEGELSTLKRFKDDAKEVAQGYECGLTVENYNDLKVGDIIEVYIMEEIEAK</sequence>
<evidence type="ECO:0000256" key="2">
    <source>
        <dbReference type="ARBA" id="ARBA00007733"/>
    </source>
</evidence>
<dbReference type="InterPro" id="IPR044145">
    <property type="entry name" value="IF2_II"/>
</dbReference>
<dbReference type="GO" id="GO:0003924">
    <property type="term" value="F:GTPase activity"/>
    <property type="evidence" value="ECO:0007669"/>
    <property type="project" value="UniProtKB-UniRule"/>
</dbReference>